<sequence>MEKFLRIFSKTPSLIGMIHVRALPGTPLYKSGSFDNIVDKAKEEAQVLIEAGIDGLMIENMHDIPYMNRSVGPEIISSMTVISHEVKNIAKTIPCGIQILSGCNQAALAVAKAASLQYIRAEGFVFAHVADEGIIQSDAGSLLRYRKSIDADDIMIWTDIKKKHSSHQITSDVSLSETCHAAEFFLSDGLIITGSSTGQAASVTDLKDAVSTVSIPAIIGSGISPDNVENFSKAHAMIVGSYFKKNGLWSNEICMDRLNSLVRAVTQLQNEPQR</sequence>
<protein>
    <recommendedName>
        <fullName evidence="4">BtpA domain containing protein</fullName>
    </recommendedName>
</protein>
<dbReference type="EnsemblMetazoa" id="CLYHEMT005660.1">
    <property type="protein sequence ID" value="CLYHEMP005660.1"/>
    <property type="gene ID" value="CLYHEMG005660"/>
</dbReference>
<dbReference type="PANTHER" id="PTHR21381">
    <property type="entry name" value="ZGC:162297"/>
    <property type="match status" value="1"/>
</dbReference>
<dbReference type="OrthoDB" id="10045006at2759"/>
<dbReference type="InterPro" id="IPR005137">
    <property type="entry name" value="BtpA"/>
</dbReference>
<organism evidence="2 3">
    <name type="scientific">Clytia hemisphaerica</name>
    <dbReference type="NCBI Taxonomy" id="252671"/>
    <lineage>
        <taxon>Eukaryota</taxon>
        <taxon>Metazoa</taxon>
        <taxon>Cnidaria</taxon>
        <taxon>Hydrozoa</taxon>
        <taxon>Hydroidolina</taxon>
        <taxon>Leptothecata</taxon>
        <taxon>Obeliida</taxon>
        <taxon>Clytiidae</taxon>
        <taxon>Clytia</taxon>
    </lineage>
</organism>
<evidence type="ECO:0000313" key="3">
    <source>
        <dbReference type="Proteomes" id="UP000594262"/>
    </source>
</evidence>
<evidence type="ECO:0008006" key="4">
    <source>
        <dbReference type="Google" id="ProtNLM"/>
    </source>
</evidence>
<dbReference type="NCBIfam" id="TIGR00259">
    <property type="entry name" value="thylakoid_BtpA"/>
    <property type="match status" value="1"/>
</dbReference>
<name>A0A7M5UWN2_9CNID</name>
<reference evidence="2" key="1">
    <citation type="submission" date="2021-01" db="UniProtKB">
        <authorList>
            <consortium name="EnsemblMetazoa"/>
        </authorList>
    </citation>
    <scope>IDENTIFICATION</scope>
</reference>
<dbReference type="GeneID" id="136807964"/>
<keyword evidence="3" id="KW-1185">Reference proteome</keyword>
<evidence type="ECO:0000313" key="2">
    <source>
        <dbReference type="EnsemblMetazoa" id="CLYHEMP005660.1"/>
    </source>
</evidence>
<comment type="similarity">
    <text evidence="1">Belongs to the BtpA family.</text>
</comment>
<dbReference type="AlphaFoldDB" id="A0A7M5UWN2"/>
<proteinExistence type="inferred from homology"/>
<dbReference type="PIRSF" id="PIRSF005956">
    <property type="entry name" value="BtpA"/>
    <property type="match status" value="1"/>
</dbReference>
<dbReference type="Proteomes" id="UP000594262">
    <property type="component" value="Unplaced"/>
</dbReference>
<dbReference type="RefSeq" id="XP_066920691.1">
    <property type="nucleotide sequence ID" value="XM_067064590.1"/>
</dbReference>
<dbReference type="PANTHER" id="PTHR21381:SF3">
    <property type="entry name" value="SGC REGION PROTEIN SGCQ-RELATED"/>
    <property type="match status" value="1"/>
</dbReference>
<evidence type="ECO:0000256" key="1">
    <source>
        <dbReference type="ARBA" id="ARBA00006007"/>
    </source>
</evidence>
<dbReference type="SUPFAM" id="SSF51366">
    <property type="entry name" value="Ribulose-phoshate binding barrel"/>
    <property type="match status" value="1"/>
</dbReference>
<dbReference type="InterPro" id="IPR011060">
    <property type="entry name" value="RibuloseP-bd_barrel"/>
</dbReference>
<accession>A0A7M5UWN2</accession>
<dbReference type="Pfam" id="PF03437">
    <property type="entry name" value="BtpA"/>
    <property type="match status" value="1"/>
</dbReference>